<feature type="domain" description="BTB" evidence="7">
    <location>
        <begin position="31"/>
        <end position="96"/>
    </location>
</feature>
<dbReference type="Gene3D" id="2.20.25.240">
    <property type="match status" value="2"/>
</dbReference>
<organism evidence="8 9">
    <name type="scientific">Dendroctonus ponderosae</name>
    <name type="common">Mountain pine beetle</name>
    <dbReference type="NCBI Taxonomy" id="77166"/>
    <lineage>
        <taxon>Eukaryota</taxon>
        <taxon>Metazoa</taxon>
        <taxon>Ecdysozoa</taxon>
        <taxon>Arthropoda</taxon>
        <taxon>Hexapoda</taxon>
        <taxon>Insecta</taxon>
        <taxon>Pterygota</taxon>
        <taxon>Neoptera</taxon>
        <taxon>Endopterygota</taxon>
        <taxon>Coleoptera</taxon>
        <taxon>Polyphaga</taxon>
        <taxon>Cucujiformia</taxon>
        <taxon>Curculionidae</taxon>
        <taxon>Scolytinae</taxon>
        <taxon>Dendroctonus</taxon>
    </lineage>
</organism>
<dbReference type="FunFam" id="3.30.710.10:FF:000036">
    <property type="entry name" value="Mod(Mdg4), isoform H"/>
    <property type="match status" value="1"/>
</dbReference>
<evidence type="ECO:0000313" key="9">
    <source>
        <dbReference type="Proteomes" id="UP000019118"/>
    </source>
</evidence>
<keyword evidence="9" id="KW-1185">Reference proteome</keyword>
<dbReference type="SMART" id="SM00225">
    <property type="entry name" value="BTB"/>
    <property type="match status" value="1"/>
</dbReference>
<dbReference type="InterPro" id="IPR011333">
    <property type="entry name" value="SKP1/BTB/POZ_sf"/>
</dbReference>
<dbReference type="CDD" id="cd18315">
    <property type="entry name" value="BTB_POZ_BAB-like"/>
    <property type="match status" value="1"/>
</dbReference>
<dbReference type="Pfam" id="PF00651">
    <property type="entry name" value="BTB"/>
    <property type="match status" value="1"/>
</dbReference>
<dbReference type="InterPro" id="IPR051095">
    <property type="entry name" value="Dros_DevTransReg"/>
</dbReference>
<reference evidence="9" key="1">
    <citation type="journal article" date="2013" name="Genome Biol.">
        <title>Draft genome of the mountain pine beetle, Dendroctonus ponderosae Hopkins, a major forest pest.</title>
        <authorList>
            <person name="Keeling C.I."/>
            <person name="Yuen M.M."/>
            <person name="Liao N.Y."/>
            <person name="Docking T.R."/>
            <person name="Chan S.K."/>
            <person name="Taylor G.A."/>
            <person name="Palmquist D.L."/>
            <person name="Jackman S.D."/>
            <person name="Nguyen A."/>
            <person name="Li M."/>
            <person name="Henderson H."/>
            <person name="Janes J.K."/>
            <person name="Zhao Y."/>
            <person name="Pandoh P."/>
            <person name="Moore R."/>
            <person name="Sperling F.A."/>
            <person name="Huber D.P."/>
            <person name="Birol I."/>
            <person name="Jones S.J."/>
            <person name="Bohlmann J."/>
        </authorList>
    </citation>
    <scope>NUCLEOTIDE SEQUENCE</scope>
</reference>
<feature type="compositionally biased region" description="Basic and acidic residues" evidence="6">
    <location>
        <begin position="129"/>
        <end position="142"/>
    </location>
</feature>
<reference evidence="8" key="2">
    <citation type="submission" date="2024-08" db="UniProtKB">
        <authorList>
            <consortium name="EnsemblMetazoa"/>
        </authorList>
    </citation>
    <scope>IDENTIFICATION</scope>
</reference>
<dbReference type="AlphaFoldDB" id="A0AAR5PJU3"/>
<evidence type="ECO:0000256" key="5">
    <source>
        <dbReference type="ARBA" id="ARBA00023242"/>
    </source>
</evidence>
<name>A0AAR5PJU3_DENPD</name>
<protein>
    <recommendedName>
        <fullName evidence="7">BTB domain-containing protein</fullName>
    </recommendedName>
</protein>
<dbReference type="GO" id="GO:0005634">
    <property type="term" value="C:nucleus"/>
    <property type="evidence" value="ECO:0007669"/>
    <property type="project" value="UniProtKB-SubCell"/>
</dbReference>
<dbReference type="EnsemblMetazoa" id="XM_019905746.1">
    <property type="protein sequence ID" value="XP_019761305.1"/>
    <property type="gene ID" value="LOC109538499"/>
</dbReference>
<dbReference type="InterPro" id="IPR000210">
    <property type="entry name" value="BTB/POZ_dom"/>
</dbReference>
<proteinExistence type="predicted"/>
<evidence type="ECO:0000256" key="2">
    <source>
        <dbReference type="ARBA" id="ARBA00022723"/>
    </source>
</evidence>
<evidence type="ECO:0000256" key="6">
    <source>
        <dbReference type="SAM" id="MobiDB-lite"/>
    </source>
</evidence>
<dbReference type="InterPro" id="IPR007588">
    <property type="entry name" value="Znf_FLYWCH"/>
</dbReference>
<dbReference type="SUPFAM" id="SSF54695">
    <property type="entry name" value="POZ domain"/>
    <property type="match status" value="1"/>
</dbReference>
<keyword evidence="3" id="KW-0863">Zinc-finger</keyword>
<evidence type="ECO:0000256" key="1">
    <source>
        <dbReference type="ARBA" id="ARBA00004123"/>
    </source>
</evidence>
<evidence type="ECO:0000256" key="4">
    <source>
        <dbReference type="ARBA" id="ARBA00022833"/>
    </source>
</evidence>
<dbReference type="PANTHER" id="PTHR23110:SF99">
    <property type="entry name" value="BROAD-COMPLEX CORE PROTEIN ISOFORM 6"/>
    <property type="match status" value="1"/>
</dbReference>
<dbReference type="GeneID" id="109538499"/>
<sequence length="419" mass="47334">MASEQFSLCWDNFHKNMSSGMNALLEHEDLVDVTLAVEGRLLKAHKMVLSVCSPYFKELFKSNPCQHPIVFMKDVSYVAMSDLLQFMYQGEVQVSQDNLTTFIKTAEALQIKGLTGDGNGSTDAETESLPEKPATRHTEESYKPMSRPKKQPLTPSVTTSPNQSAKRARLTSNDSQSSLTPITKTEPASAQTANTDSAVQFKVEPYDQNQSVLTDDDGGENMDDMLDDSTVDGAEDYSMMEGEEPQAGTSTDGTGEGQDAVIYILPGRKNPRLKLNDYEYVVHKQDQMRTRWRCTKRRFKCPAALYSSGKCVEVRRTHNHPSEPRSDHDLNVTSKWDIIYISRGRKYPLMVVDGFEFYMHIQTALKTRWRCVNQRKKCRAVLYTSGKVVKLRRSHNHVPKSKSELGFLIPQPAVIQRNC</sequence>
<dbReference type="GO" id="GO:0006357">
    <property type="term" value="P:regulation of transcription by RNA polymerase II"/>
    <property type="evidence" value="ECO:0007669"/>
    <property type="project" value="TreeGrafter"/>
</dbReference>
<comment type="subcellular location">
    <subcellularLocation>
        <location evidence="1">Nucleus</location>
    </subcellularLocation>
</comment>
<evidence type="ECO:0000313" key="8">
    <source>
        <dbReference type="EnsemblMetazoa" id="XP_019761305.1"/>
    </source>
</evidence>
<evidence type="ECO:0000259" key="7">
    <source>
        <dbReference type="PROSITE" id="PS50097"/>
    </source>
</evidence>
<keyword evidence="5" id="KW-0539">Nucleus</keyword>
<keyword evidence="2" id="KW-0479">Metal-binding</keyword>
<feature type="region of interest" description="Disordered" evidence="6">
    <location>
        <begin position="113"/>
        <end position="232"/>
    </location>
</feature>
<dbReference type="Proteomes" id="UP000019118">
    <property type="component" value="Unassembled WGS sequence"/>
</dbReference>
<keyword evidence="4" id="KW-0862">Zinc</keyword>
<accession>A0AAR5PJU3</accession>
<evidence type="ECO:0000256" key="3">
    <source>
        <dbReference type="ARBA" id="ARBA00022771"/>
    </source>
</evidence>
<dbReference type="RefSeq" id="XP_019761305.1">
    <property type="nucleotide sequence ID" value="XM_019905746.2"/>
</dbReference>
<dbReference type="GO" id="GO:0008270">
    <property type="term" value="F:zinc ion binding"/>
    <property type="evidence" value="ECO:0007669"/>
    <property type="project" value="UniProtKB-KW"/>
</dbReference>
<dbReference type="PANTHER" id="PTHR23110">
    <property type="entry name" value="BTB DOMAIN TRANSCRIPTION FACTOR"/>
    <property type="match status" value="1"/>
</dbReference>
<dbReference type="PROSITE" id="PS50097">
    <property type="entry name" value="BTB"/>
    <property type="match status" value="1"/>
</dbReference>
<dbReference type="Pfam" id="PF04500">
    <property type="entry name" value="FLYWCH"/>
    <property type="match status" value="2"/>
</dbReference>
<feature type="compositionally biased region" description="Acidic residues" evidence="6">
    <location>
        <begin position="214"/>
        <end position="232"/>
    </location>
</feature>
<feature type="compositionally biased region" description="Polar residues" evidence="6">
    <location>
        <begin position="153"/>
        <end position="198"/>
    </location>
</feature>
<dbReference type="Gene3D" id="3.30.710.10">
    <property type="entry name" value="Potassium Channel Kv1.1, Chain A"/>
    <property type="match status" value="1"/>
</dbReference>